<accession>A0AA36DA37</accession>
<dbReference type="GO" id="GO:0031672">
    <property type="term" value="C:A band"/>
    <property type="evidence" value="ECO:0007669"/>
    <property type="project" value="UniProtKB-SubCell"/>
</dbReference>
<dbReference type="PROSITE" id="PS50835">
    <property type="entry name" value="IG_LIKE"/>
    <property type="match status" value="4"/>
</dbReference>
<keyword evidence="3" id="KW-0963">Cytoplasm</keyword>
<evidence type="ECO:0000259" key="8">
    <source>
        <dbReference type="PROSITE" id="PS50835"/>
    </source>
</evidence>
<dbReference type="Pfam" id="PF07679">
    <property type="entry name" value="I-set"/>
    <property type="match status" value="4"/>
</dbReference>
<feature type="compositionally biased region" description="Basic and acidic residues" evidence="7">
    <location>
        <begin position="379"/>
        <end position="390"/>
    </location>
</feature>
<feature type="domain" description="Ig-like" evidence="8">
    <location>
        <begin position="526"/>
        <end position="615"/>
    </location>
</feature>
<protein>
    <recommendedName>
        <fullName evidence="8">Ig-like domain-containing protein</fullName>
    </recommendedName>
</protein>
<dbReference type="PANTHER" id="PTHR47633">
    <property type="entry name" value="IMMUNOGLOBULIN"/>
    <property type="match status" value="1"/>
</dbReference>
<sequence>MRALWNGVEGDGPPDEIYKISALLQNAFQSNPHSTFTPKLCPRCRPPIGSRAGMPMSKPPAIQPTLTNNTYREGDQVKLQVFITGDPRPRVQWTFNDQPLIQTQHVRVENDETGWSRLYIDGIRPEHAGIYTVFAENDAGEARTGASMHVTPAVTQENERIQTSSSVTIQQSGIPHKEVTRVLTEGYWTDGQLTGSPTPPPIPRHGYQETTTSTMRIEEFGEQDMNEIGFSSIATEPEFIRPFHREYTVNEGEKIRMECLMVGAPRPKVNWYHNDRNINLSQGFVDLSNVGDTYAIVIQNATLTHAGYYKMGAENCRGKTESLTVLHVRPREMVRAHEEYERQQKMMQRRVASPPQRPDSRGTQEFRERIEESVNYEIESQRKAQKHPESRLVTPPPAKRLTQEHHQRTDRREEYEIEQQRRQQGQPPHFTQTLVSAVAAQGEDARFEGVVTGWPAPEIEWTKDGEVINRQTHPDIDFSAIGGRVSLSIPASSLDHAGKYMCTARNTSGVATSSAQLVVRPKTIAPDFIQRLISEEVVEGEQLKWTVRVTGDPEPKVTWLRDGVVIPDCEEVRIIEEGDGIHTLLIVRVEMADCGQFTCLAENIAGEARSTADLVVRPPGADPGNYFHVTKVTQERQVKGEEPTINQAFAIENPRTTPSNFI</sequence>
<dbReference type="FunFam" id="2.60.40.10:FF:000080">
    <property type="entry name" value="Myosin light chain kinase, smooth muscle"/>
    <property type="match status" value="1"/>
</dbReference>
<evidence type="ECO:0000256" key="5">
    <source>
        <dbReference type="ARBA" id="ARBA00023157"/>
    </source>
</evidence>
<organism evidence="9 10">
    <name type="scientific">Mesorhabditis spiculigera</name>
    <dbReference type="NCBI Taxonomy" id="96644"/>
    <lineage>
        <taxon>Eukaryota</taxon>
        <taxon>Metazoa</taxon>
        <taxon>Ecdysozoa</taxon>
        <taxon>Nematoda</taxon>
        <taxon>Chromadorea</taxon>
        <taxon>Rhabditida</taxon>
        <taxon>Rhabditina</taxon>
        <taxon>Rhabditomorpha</taxon>
        <taxon>Rhabditoidea</taxon>
        <taxon>Rhabditidae</taxon>
        <taxon>Mesorhabditinae</taxon>
        <taxon>Mesorhabditis</taxon>
    </lineage>
</organism>
<comment type="subcellular location">
    <subcellularLocation>
        <location evidence="1">Cytoplasm</location>
        <location evidence="1">Myofibril</location>
        <location evidence="1">Sarcomere</location>
        <location evidence="1">A band</location>
    </subcellularLocation>
</comment>
<gene>
    <name evidence="9" type="ORF">MSPICULIGERA_LOCUS21026</name>
</gene>
<feature type="region of interest" description="Disordered" evidence="7">
    <location>
        <begin position="337"/>
        <end position="365"/>
    </location>
</feature>
<proteinExistence type="inferred from homology"/>
<dbReference type="FunFam" id="2.60.40.10:FF:000425">
    <property type="entry name" value="Myosin light chain kinase"/>
    <property type="match status" value="1"/>
</dbReference>
<evidence type="ECO:0000256" key="3">
    <source>
        <dbReference type="ARBA" id="ARBA00022490"/>
    </source>
</evidence>
<evidence type="ECO:0000256" key="4">
    <source>
        <dbReference type="ARBA" id="ARBA00022737"/>
    </source>
</evidence>
<dbReference type="InterPro" id="IPR003598">
    <property type="entry name" value="Ig_sub2"/>
</dbReference>
<comment type="similarity">
    <text evidence="2">Belongs to the protein kinase superfamily. CAMK Ser/Thr protein kinase family.</text>
</comment>
<feature type="domain" description="Ig-like" evidence="8">
    <location>
        <begin position="428"/>
        <end position="518"/>
    </location>
</feature>
<dbReference type="InterPro" id="IPR007110">
    <property type="entry name" value="Ig-like_dom"/>
</dbReference>
<dbReference type="EMBL" id="CATQJA010002664">
    <property type="protein sequence ID" value="CAJ0582896.1"/>
    <property type="molecule type" value="Genomic_DNA"/>
</dbReference>
<dbReference type="GO" id="GO:0019899">
    <property type="term" value="F:enzyme binding"/>
    <property type="evidence" value="ECO:0007669"/>
    <property type="project" value="UniProtKB-ARBA"/>
</dbReference>
<keyword evidence="5" id="KW-1015">Disulfide bond</keyword>
<dbReference type="FunFam" id="2.60.40.10:FF:000032">
    <property type="entry name" value="palladin isoform X1"/>
    <property type="match status" value="1"/>
</dbReference>
<dbReference type="SMART" id="SM00409">
    <property type="entry name" value="IG"/>
    <property type="match status" value="4"/>
</dbReference>
<feature type="non-terminal residue" evidence="9">
    <location>
        <position position="1"/>
    </location>
</feature>
<dbReference type="PANTHER" id="PTHR47633:SF4">
    <property type="entry name" value="MYOPALLADIN ISOFORM X1"/>
    <property type="match status" value="1"/>
</dbReference>
<evidence type="ECO:0000256" key="1">
    <source>
        <dbReference type="ARBA" id="ARBA00004161"/>
    </source>
</evidence>
<keyword evidence="4" id="KW-0677">Repeat</keyword>
<keyword evidence="10" id="KW-1185">Reference proteome</keyword>
<dbReference type="InterPro" id="IPR003599">
    <property type="entry name" value="Ig_sub"/>
</dbReference>
<feature type="compositionally biased region" description="Basic and acidic residues" evidence="7">
    <location>
        <begin position="401"/>
        <end position="421"/>
    </location>
</feature>
<dbReference type="InterPro" id="IPR013098">
    <property type="entry name" value="Ig_I-set"/>
</dbReference>
<evidence type="ECO:0000256" key="7">
    <source>
        <dbReference type="SAM" id="MobiDB-lite"/>
    </source>
</evidence>
<dbReference type="InterPro" id="IPR013783">
    <property type="entry name" value="Ig-like_fold"/>
</dbReference>
<feature type="domain" description="Ig-like" evidence="8">
    <location>
        <begin position="237"/>
        <end position="324"/>
    </location>
</feature>
<keyword evidence="6" id="KW-0393">Immunoglobulin domain</keyword>
<comment type="caution">
    <text evidence="9">The sequence shown here is derived from an EMBL/GenBank/DDBJ whole genome shotgun (WGS) entry which is preliminary data.</text>
</comment>
<dbReference type="Proteomes" id="UP001177023">
    <property type="component" value="Unassembled WGS sequence"/>
</dbReference>
<dbReference type="Gene3D" id="2.60.40.10">
    <property type="entry name" value="Immunoglobulins"/>
    <property type="match status" value="4"/>
</dbReference>
<evidence type="ECO:0000256" key="6">
    <source>
        <dbReference type="ARBA" id="ARBA00023319"/>
    </source>
</evidence>
<feature type="domain" description="Ig-like" evidence="8">
    <location>
        <begin position="60"/>
        <end position="151"/>
    </location>
</feature>
<evidence type="ECO:0000313" key="9">
    <source>
        <dbReference type="EMBL" id="CAJ0582896.1"/>
    </source>
</evidence>
<dbReference type="SMART" id="SM00408">
    <property type="entry name" value="IGc2"/>
    <property type="match status" value="4"/>
</dbReference>
<evidence type="ECO:0000256" key="2">
    <source>
        <dbReference type="ARBA" id="ARBA00006692"/>
    </source>
</evidence>
<feature type="region of interest" description="Disordered" evidence="7">
    <location>
        <begin position="377"/>
        <end position="430"/>
    </location>
</feature>
<dbReference type="InterPro" id="IPR036179">
    <property type="entry name" value="Ig-like_dom_sf"/>
</dbReference>
<dbReference type="SUPFAM" id="SSF48726">
    <property type="entry name" value="Immunoglobulin"/>
    <property type="match status" value="4"/>
</dbReference>
<dbReference type="AlphaFoldDB" id="A0AA36DA37"/>
<name>A0AA36DA37_9BILA</name>
<reference evidence="9" key="1">
    <citation type="submission" date="2023-06" db="EMBL/GenBank/DDBJ databases">
        <authorList>
            <person name="Delattre M."/>
        </authorList>
    </citation>
    <scope>NUCLEOTIDE SEQUENCE</scope>
    <source>
        <strain evidence="9">AF72</strain>
    </source>
</reference>
<evidence type="ECO:0000313" key="10">
    <source>
        <dbReference type="Proteomes" id="UP001177023"/>
    </source>
</evidence>